<dbReference type="AlphaFoldDB" id="A0AA39PZI1"/>
<sequence length="207" mass="23877">MEILLGGVTVPAWELWLCDHLTDFSRTRNSLPNQHPLHIVDVARFHKSWMTQNATFMMNLLAWTFNIHASCPLHYRHSAAPLVNKKREALAPDVDLWNEWFLPASPLIQSAHAVQYGHSTLATTKNLNRPIPRPIFLRVFYCSRRHALETRQGKDYRTEIVQEEKPRRSKNTVLQGGALAMRILQQKFGTQIATADSRTCPLRNHIH</sequence>
<name>A0AA39PZI1_9AGAR</name>
<proteinExistence type="predicted"/>
<gene>
    <name evidence="1" type="ORF">EDD18DRAFT_1108108</name>
</gene>
<comment type="caution">
    <text evidence="1">The sequence shown here is derived from an EMBL/GenBank/DDBJ whole genome shotgun (WGS) entry which is preliminary data.</text>
</comment>
<evidence type="ECO:0000313" key="1">
    <source>
        <dbReference type="EMBL" id="KAK0493321.1"/>
    </source>
</evidence>
<reference evidence="1" key="1">
    <citation type="submission" date="2023-06" db="EMBL/GenBank/DDBJ databases">
        <authorList>
            <consortium name="Lawrence Berkeley National Laboratory"/>
            <person name="Ahrendt S."/>
            <person name="Sahu N."/>
            <person name="Indic B."/>
            <person name="Wong-Bajracharya J."/>
            <person name="Merenyi Z."/>
            <person name="Ke H.-M."/>
            <person name="Monk M."/>
            <person name="Kocsube S."/>
            <person name="Drula E."/>
            <person name="Lipzen A."/>
            <person name="Balint B."/>
            <person name="Henrissat B."/>
            <person name="Andreopoulos B."/>
            <person name="Martin F.M."/>
            <person name="Harder C.B."/>
            <person name="Rigling D."/>
            <person name="Ford K.L."/>
            <person name="Foster G.D."/>
            <person name="Pangilinan J."/>
            <person name="Papanicolaou A."/>
            <person name="Barry K."/>
            <person name="LaButti K."/>
            <person name="Viragh M."/>
            <person name="Koriabine M."/>
            <person name="Yan M."/>
            <person name="Riley R."/>
            <person name="Champramary S."/>
            <person name="Plett K.L."/>
            <person name="Tsai I.J."/>
            <person name="Slot J."/>
            <person name="Sipos G."/>
            <person name="Plett J."/>
            <person name="Nagy L.G."/>
            <person name="Grigoriev I.V."/>
        </authorList>
    </citation>
    <scope>NUCLEOTIDE SEQUENCE</scope>
    <source>
        <strain evidence="1">HWK02</strain>
    </source>
</reference>
<dbReference type="EMBL" id="JAUEPU010000025">
    <property type="protein sequence ID" value="KAK0493321.1"/>
    <property type="molecule type" value="Genomic_DNA"/>
</dbReference>
<evidence type="ECO:0000313" key="2">
    <source>
        <dbReference type="Proteomes" id="UP001175228"/>
    </source>
</evidence>
<dbReference type="Proteomes" id="UP001175228">
    <property type="component" value="Unassembled WGS sequence"/>
</dbReference>
<keyword evidence="2" id="KW-1185">Reference proteome</keyword>
<protein>
    <submittedName>
        <fullName evidence="1">Uncharacterized protein</fullName>
    </submittedName>
</protein>
<accession>A0AA39PZI1</accession>
<organism evidence="1 2">
    <name type="scientific">Armillaria luteobubalina</name>
    <dbReference type="NCBI Taxonomy" id="153913"/>
    <lineage>
        <taxon>Eukaryota</taxon>
        <taxon>Fungi</taxon>
        <taxon>Dikarya</taxon>
        <taxon>Basidiomycota</taxon>
        <taxon>Agaricomycotina</taxon>
        <taxon>Agaricomycetes</taxon>
        <taxon>Agaricomycetidae</taxon>
        <taxon>Agaricales</taxon>
        <taxon>Marasmiineae</taxon>
        <taxon>Physalacriaceae</taxon>
        <taxon>Armillaria</taxon>
    </lineage>
</organism>